<dbReference type="Proteomes" id="UP000796880">
    <property type="component" value="Unassembled WGS sequence"/>
</dbReference>
<dbReference type="SUPFAM" id="SSF54001">
    <property type="entry name" value="Cysteine proteinases"/>
    <property type="match status" value="1"/>
</dbReference>
<accession>A0A8K0GZF8</accession>
<dbReference type="Pfam" id="PF02902">
    <property type="entry name" value="Peptidase_C48"/>
    <property type="match status" value="1"/>
</dbReference>
<comment type="similarity">
    <text evidence="1">Belongs to the peptidase C48 family.</text>
</comment>
<dbReference type="InterPro" id="IPR003653">
    <property type="entry name" value="Peptidase_C48_C"/>
</dbReference>
<dbReference type="InterPro" id="IPR038765">
    <property type="entry name" value="Papain-like_cys_pep_sf"/>
</dbReference>
<evidence type="ECO:0000256" key="1">
    <source>
        <dbReference type="ARBA" id="ARBA00005234"/>
    </source>
</evidence>
<evidence type="ECO:0000256" key="2">
    <source>
        <dbReference type="ARBA" id="ARBA00022670"/>
    </source>
</evidence>
<evidence type="ECO:0000256" key="3">
    <source>
        <dbReference type="ARBA" id="ARBA00022801"/>
    </source>
</evidence>
<dbReference type="Gene3D" id="3.40.395.10">
    <property type="entry name" value="Adenoviral Proteinase, Chain A"/>
    <property type="match status" value="1"/>
</dbReference>
<name>A0A8K0GZF8_9ROSA</name>
<dbReference type="GO" id="GO:0006508">
    <property type="term" value="P:proteolysis"/>
    <property type="evidence" value="ECO:0007669"/>
    <property type="project" value="UniProtKB-KW"/>
</dbReference>
<dbReference type="OrthoDB" id="1680482at2759"/>
<reference evidence="5" key="1">
    <citation type="submission" date="2020-03" db="EMBL/GenBank/DDBJ databases">
        <title>A high-quality chromosome-level genome assembly of a woody plant with both climbing and erect habits, Rhamnella rubrinervis.</title>
        <authorList>
            <person name="Lu Z."/>
            <person name="Yang Y."/>
            <person name="Zhu X."/>
            <person name="Sun Y."/>
        </authorList>
    </citation>
    <scope>NUCLEOTIDE SEQUENCE</scope>
    <source>
        <strain evidence="5">BYM</strain>
        <tissue evidence="5">Leaf</tissue>
    </source>
</reference>
<evidence type="ECO:0000313" key="5">
    <source>
        <dbReference type="EMBL" id="KAF3442892.1"/>
    </source>
</evidence>
<dbReference type="AlphaFoldDB" id="A0A8K0GZF8"/>
<proteinExistence type="inferred from homology"/>
<gene>
    <name evidence="5" type="ORF">FNV43_RR16810</name>
</gene>
<protein>
    <recommendedName>
        <fullName evidence="4">Ubiquitin-like protease family profile domain-containing protein</fullName>
    </recommendedName>
</protein>
<dbReference type="PROSITE" id="PS50600">
    <property type="entry name" value="ULP_PROTEASE"/>
    <property type="match status" value="1"/>
</dbReference>
<organism evidence="5 6">
    <name type="scientific">Rhamnella rubrinervis</name>
    <dbReference type="NCBI Taxonomy" id="2594499"/>
    <lineage>
        <taxon>Eukaryota</taxon>
        <taxon>Viridiplantae</taxon>
        <taxon>Streptophyta</taxon>
        <taxon>Embryophyta</taxon>
        <taxon>Tracheophyta</taxon>
        <taxon>Spermatophyta</taxon>
        <taxon>Magnoliopsida</taxon>
        <taxon>eudicotyledons</taxon>
        <taxon>Gunneridae</taxon>
        <taxon>Pentapetalae</taxon>
        <taxon>rosids</taxon>
        <taxon>fabids</taxon>
        <taxon>Rosales</taxon>
        <taxon>Rhamnaceae</taxon>
        <taxon>rhamnoid group</taxon>
        <taxon>Rhamneae</taxon>
        <taxon>Rhamnella</taxon>
    </lineage>
</organism>
<keyword evidence="6" id="KW-1185">Reference proteome</keyword>
<comment type="caution">
    <text evidence="5">The sequence shown here is derived from an EMBL/GenBank/DDBJ whole genome shotgun (WGS) entry which is preliminary data.</text>
</comment>
<feature type="domain" description="Ubiquitin-like protease family profile" evidence="4">
    <location>
        <begin position="1"/>
        <end position="181"/>
    </location>
</feature>
<keyword evidence="3" id="KW-0378">Hydrolase</keyword>
<keyword evidence="2" id="KW-0645">Protease</keyword>
<evidence type="ECO:0000259" key="4">
    <source>
        <dbReference type="PROSITE" id="PS50600"/>
    </source>
</evidence>
<evidence type="ECO:0000313" key="6">
    <source>
        <dbReference type="Proteomes" id="UP000796880"/>
    </source>
</evidence>
<dbReference type="EMBL" id="VOIH02000007">
    <property type="protein sequence ID" value="KAF3442892.1"/>
    <property type="molecule type" value="Genomic_DNA"/>
</dbReference>
<sequence length="181" mass="21002">MLHSPFTPLQDSVPPIGREQMYLTFNPFRPIKEGSSSMHGRYSIYVKEDNLTHPNEKNKISPRDWTDSIDDTLQMYVLGDTLSHSRAWKDVDYVYLPVNNNGQHWLAAKVDLLSRHITLYDSAPYTSNDLFQCNNVECLSVLFPYLLDVGGFYDDRPELKLEGTYLRPFTMSRMDKDKCPK</sequence>
<dbReference type="GO" id="GO:0008234">
    <property type="term" value="F:cysteine-type peptidase activity"/>
    <property type="evidence" value="ECO:0007669"/>
    <property type="project" value="InterPro"/>
</dbReference>